<gene>
    <name evidence="1" type="ORF">DMA12_38095</name>
</gene>
<dbReference type="Proteomes" id="UP000286716">
    <property type="component" value="Unassembled WGS sequence"/>
</dbReference>
<dbReference type="SUPFAM" id="SSF46785">
    <property type="entry name" value="Winged helix' DNA-binding domain"/>
    <property type="match status" value="1"/>
</dbReference>
<reference evidence="1 2" key="1">
    <citation type="submission" date="2018-05" db="EMBL/GenBank/DDBJ databases">
        <title>Evolution of GPA BGCs.</title>
        <authorList>
            <person name="Waglechner N."/>
            <person name="Wright G.D."/>
        </authorList>
    </citation>
    <scope>NUCLEOTIDE SEQUENCE [LARGE SCALE GENOMIC DNA]</scope>
    <source>
        <strain evidence="1 2">DSM 5908</strain>
    </source>
</reference>
<evidence type="ECO:0008006" key="3">
    <source>
        <dbReference type="Google" id="ProtNLM"/>
    </source>
</evidence>
<name>A0A428W1S4_AMYBA</name>
<proteinExistence type="predicted"/>
<sequence>MKPLGWWLRHLHELLESSMAQVLETESLTRRHWQVLNTIALGARTPEEVDAAMAPFVTAEGPMAPKVADLRGRGWVIDGEITLTAEGREAHARVEERIKAFRATTIEGISDDDYRTTLRTLERCAANLEAA</sequence>
<dbReference type="OrthoDB" id="3697068at2"/>
<dbReference type="EMBL" id="QHHU01000075">
    <property type="protein sequence ID" value="RSM37025.1"/>
    <property type="molecule type" value="Genomic_DNA"/>
</dbReference>
<accession>A0A428W1S4</accession>
<evidence type="ECO:0000313" key="2">
    <source>
        <dbReference type="Proteomes" id="UP000286716"/>
    </source>
</evidence>
<organism evidence="1 2">
    <name type="scientific">Amycolatopsis balhimycina DSM 5908</name>
    <dbReference type="NCBI Taxonomy" id="1081091"/>
    <lineage>
        <taxon>Bacteria</taxon>
        <taxon>Bacillati</taxon>
        <taxon>Actinomycetota</taxon>
        <taxon>Actinomycetes</taxon>
        <taxon>Pseudonocardiales</taxon>
        <taxon>Pseudonocardiaceae</taxon>
        <taxon>Amycolatopsis</taxon>
    </lineage>
</organism>
<dbReference type="Gene3D" id="1.10.10.10">
    <property type="entry name" value="Winged helix-like DNA-binding domain superfamily/Winged helix DNA-binding domain"/>
    <property type="match status" value="1"/>
</dbReference>
<comment type="caution">
    <text evidence="1">The sequence shown here is derived from an EMBL/GenBank/DDBJ whole genome shotgun (WGS) entry which is preliminary data.</text>
</comment>
<dbReference type="AlphaFoldDB" id="A0A428W1S4"/>
<dbReference type="InterPro" id="IPR036388">
    <property type="entry name" value="WH-like_DNA-bd_sf"/>
</dbReference>
<protein>
    <recommendedName>
        <fullName evidence="3">MarR family transcriptional regulator</fullName>
    </recommendedName>
</protein>
<evidence type="ECO:0000313" key="1">
    <source>
        <dbReference type="EMBL" id="RSM37025.1"/>
    </source>
</evidence>
<keyword evidence="2" id="KW-1185">Reference proteome</keyword>
<dbReference type="InterPro" id="IPR036390">
    <property type="entry name" value="WH_DNA-bd_sf"/>
</dbReference>
<dbReference type="RefSeq" id="WP_020642494.1">
    <property type="nucleotide sequence ID" value="NZ_QHHU01000075.1"/>
</dbReference>